<organism evidence="3 4">
    <name type="scientific">Herrania umbratica</name>
    <dbReference type="NCBI Taxonomy" id="108875"/>
    <lineage>
        <taxon>Eukaryota</taxon>
        <taxon>Viridiplantae</taxon>
        <taxon>Streptophyta</taxon>
        <taxon>Embryophyta</taxon>
        <taxon>Tracheophyta</taxon>
        <taxon>Spermatophyta</taxon>
        <taxon>Magnoliopsida</taxon>
        <taxon>eudicotyledons</taxon>
        <taxon>Gunneridae</taxon>
        <taxon>Pentapetalae</taxon>
        <taxon>rosids</taxon>
        <taxon>malvids</taxon>
        <taxon>Malvales</taxon>
        <taxon>Malvaceae</taxon>
        <taxon>Byttnerioideae</taxon>
        <taxon>Herrania</taxon>
    </lineage>
</organism>
<dbReference type="Proteomes" id="UP000504621">
    <property type="component" value="Unplaced"/>
</dbReference>
<dbReference type="AlphaFoldDB" id="A0A6J1A7Y3"/>
<dbReference type="PANTHER" id="PTHR33232:SF12">
    <property type="entry name" value="PROTEIN SIEVE ELEMENT OCCLUSION B-LIKE"/>
    <property type="match status" value="1"/>
</dbReference>
<protein>
    <submittedName>
        <fullName evidence="4">Protein SIEVE ELEMENT OCCLUSION B-like isoform X1</fullName>
    </submittedName>
</protein>
<evidence type="ECO:0000259" key="2">
    <source>
        <dbReference type="Pfam" id="PF14577"/>
    </source>
</evidence>
<dbReference type="InterPro" id="IPR027944">
    <property type="entry name" value="SEO_C"/>
</dbReference>
<dbReference type="GO" id="GO:0010088">
    <property type="term" value="P:phloem development"/>
    <property type="evidence" value="ECO:0007669"/>
    <property type="project" value="InterPro"/>
</dbReference>
<gene>
    <name evidence="4" type="primary">LOC110415581</name>
</gene>
<dbReference type="InterPro" id="IPR027942">
    <property type="entry name" value="SEO_N"/>
</dbReference>
<evidence type="ECO:0000259" key="1">
    <source>
        <dbReference type="Pfam" id="PF14576"/>
    </source>
</evidence>
<evidence type="ECO:0000313" key="4">
    <source>
        <dbReference type="RefSeq" id="XP_021282955.1"/>
    </source>
</evidence>
<dbReference type="InterPro" id="IPR039299">
    <property type="entry name" value="SEOA"/>
</dbReference>
<dbReference type="PANTHER" id="PTHR33232">
    <property type="entry name" value="PROTEIN SIEVE ELEMENT OCCLUSION B-LIKE"/>
    <property type="match status" value="1"/>
</dbReference>
<sequence>METLSALLSSKTSDQLLDKIRATDANDDQQAVDVQPILLSMTKILDDVEGDIKGTARGRRVTSKSRTSLPPAFDHSMLESMLADIRNVSGELSCNCSEGENTDATTMKLLEMLKTYSWNTKVVLALAAFTMNLGESWLLLQRGNTNSLATSVAFLRQVPEIDRFDLLGSEVGKLIQAIRNLASCNAKFMMKVHPWYFSKDTSPISEAKLEIIRAAYWTIHSVVQIASLIGRRNKSTSLSMETGKTLAIRLETEVSQIHDLLMYHFKRCKEYIGKEMEDAYQSLVKLMQRPEGADIVEILNRFLSHGNMEKVDIEKLRSKHVLFLISDLDISLQEITVLNELYLKGEGYEVVWLPVVYGLYDKKKFVELKSSMKWYTDMPAILDPAVIKYIKEVWHFIKNPFAVFLTPEGKVACQSALPMLWTWGNEAVPFTAEKVKDLWRKRYDWRLDFLVDDLIDPELRQWIVEGKLICLYGGGSIDWIREFTTGLKFVLARIGESVEMVYVGKNNDKDWTEKVIHNLRVIKSERHFWARLQSMLYLYTKMRQGKTLTKDDPFMQEVMKILAYDGGDGGWALFCKGPNVIVRMDGETARAIISKHGDLETYARRHGFLEGLAYYMEEQDIPHSCVLKLPFISSEVPGKMCCDQCGREMEMHYTYRCRAM</sequence>
<evidence type="ECO:0000313" key="3">
    <source>
        <dbReference type="Proteomes" id="UP000504621"/>
    </source>
</evidence>
<reference evidence="4" key="1">
    <citation type="submission" date="2025-08" db="UniProtKB">
        <authorList>
            <consortium name="RefSeq"/>
        </authorList>
    </citation>
    <scope>IDENTIFICATION</scope>
    <source>
        <tissue evidence="4">Leaf</tissue>
    </source>
</reference>
<feature type="domain" description="Sieve element occlusion C-terminal" evidence="2">
    <location>
        <begin position="436"/>
        <end position="658"/>
    </location>
</feature>
<dbReference type="GeneID" id="110415581"/>
<dbReference type="Pfam" id="PF14576">
    <property type="entry name" value="SEO_N"/>
    <property type="match status" value="1"/>
</dbReference>
<proteinExistence type="predicted"/>
<feature type="domain" description="Sieve element occlusion N-terminal" evidence="1">
    <location>
        <begin position="13"/>
        <end position="290"/>
    </location>
</feature>
<accession>A0A6J1A7Y3</accession>
<dbReference type="RefSeq" id="XP_021282955.1">
    <property type="nucleotide sequence ID" value="XM_021427280.1"/>
</dbReference>
<name>A0A6J1A7Y3_9ROSI</name>
<keyword evidence="3" id="KW-1185">Reference proteome</keyword>
<dbReference type="Pfam" id="PF14577">
    <property type="entry name" value="SEO_C"/>
    <property type="match status" value="1"/>
</dbReference>
<dbReference type="OrthoDB" id="963474at2759"/>